<proteinExistence type="inferred from homology"/>
<dbReference type="AlphaFoldDB" id="A0A2D2AT40"/>
<dbReference type="InterPro" id="IPR015421">
    <property type="entry name" value="PyrdxlP-dep_Trfase_major"/>
</dbReference>
<evidence type="ECO:0000256" key="3">
    <source>
        <dbReference type="RuleBase" id="RU004508"/>
    </source>
</evidence>
<dbReference type="Gene3D" id="3.90.1150.10">
    <property type="entry name" value="Aspartate Aminotransferase, domain 1"/>
    <property type="match status" value="1"/>
</dbReference>
<dbReference type="CDD" id="cd00616">
    <property type="entry name" value="AHBA_syn"/>
    <property type="match status" value="1"/>
</dbReference>
<name>A0A2D2AT40_9CAUL</name>
<dbReference type="Proteomes" id="UP000228945">
    <property type="component" value="Chromosome"/>
</dbReference>
<dbReference type="InterPro" id="IPR000653">
    <property type="entry name" value="DegT/StrS_aminotransferase"/>
</dbReference>
<evidence type="ECO:0000256" key="1">
    <source>
        <dbReference type="PIRSR" id="PIRSR000390-1"/>
    </source>
</evidence>
<keyword evidence="4" id="KW-0808">Transferase</keyword>
<dbReference type="RefSeq" id="WP_099620413.1">
    <property type="nucleotide sequence ID" value="NZ_CP024201.1"/>
</dbReference>
<dbReference type="OrthoDB" id="9768668at2"/>
<sequence>MSIAFIDLAAQQKRIRARIDEAFGRILDHGGYIMGPEVKAFEAQLAAFGQARHALSCGNGTDAIALPLMAWGVAAGDAVFCPSFTFAATAEVVPWTNAEPVFVDVLPDTYNLDPAKLEAAIQAVKAEGRLTPKVVIAVDLFGQPADYPAIRAVCDRHGLKLIADSAQGFGCTLDGKHPLHWADATTTSFFPAKPLGCYGDGGAVLTNDADLAQLMDSLRVHGKAVASDLAGRTFDHDPKYLNMRVGMNSRLDTLQAAVLIEKLAIFPEEIELRQKVADRYAAGLDGAVLSTPRVIEKGISVWAQYVIEHADRDGLAAHLKTQGVPTAVYYPVPLHTQPPYNGYPQGPGGLPVTEAKAGTVLALPMHPYMDEAVQQTIIEAVRSFNG</sequence>
<dbReference type="SUPFAM" id="SSF53383">
    <property type="entry name" value="PLP-dependent transferases"/>
    <property type="match status" value="1"/>
</dbReference>
<dbReference type="GO" id="GO:0030170">
    <property type="term" value="F:pyridoxal phosphate binding"/>
    <property type="evidence" value="ECO:0007669"/>
    <property type="project" value="TreeGrafter"/>
</dbReference>
<feature type="active site" description="Proton acceptor" evidence="1">
    <location>
        <position position="193"/>
    </location>
</feature>
<gene>
    <name evidence="4" type="ORF">CSW64_01385</name>
</gene>
<keyword evidence="5" id="KW-1185">Reference proteome</keyword>
<dbReference type="PANTHER" id="PTHR30244">
    <property type="entry name" value="TRANSAMINASE"/>
    <property type="match status" value="1"/>
</dbReference>
<organism evidence="4 5">
    <name type="scientific">Caulobacter mirabilis</name>
    <dbReference type="NCBI Taxonomy" id="69666"/>
    <lineage>
        <taxon>Bacteria</taxon>
        <taxon>Pseudomonadati</taxon>
        <taxon>Pseudomonadota</taxon>
        <taxon>Alphaproteobacteria</taxon>
        <taxon>Caulobacterales</taxon>
        <taxon>Caulobacteraceae</taxon>
        <taxon>Caulobacter</taxon>
    </lineage>
</organism>
<evidence type="ECO:0000256" key="2">
    <source>
        <dbReference type="PIRSR" id="PIRSR000390-2"/>
    </source>
</evidence>
<dbReference type="InterPro" id="IPR015424">
    <property type="entry name" value="PyrdxlP-dep_Trfase"/>
</dbReference>
<dbReference type="KEGG" id="cmb:CSW64_01385"/>
<dbReference type="PIRSF" id="PIRSF000390">
    <property type="entry name" value="PLP_StrS"/>
    <property type="match status" value="1"/>
</dbReference>
<dbReference type="Pfam" id="PF01041">
    <property type="entry name" value="DegT_DnrJ_EryC1"/>
    <property type="match status" value="1"/>
</dbReference>
<dbReference type="PANTHER" id="PTHR30244:SF42">
    <property type="entry name" value="UDP-2-ACETAMIDO-2-DEOXY-3-OXO-D-GLUCURONATE AMINOTRANSFERASE"/>
    <property type="match status" value="1"/>
</dbReference>
<accession>A0A2D2AT40</accession>
<dbReference type="InterPro" id="IPR015422">
    <property type="entry name" value="PyrdxlP-dep_Trfase_small"/>
</dbReference>
<keyword evidence="2 3" id="KW-0663">Pyridoxal phosphate</keyword>
<dbReference type="GO" id="GO:0000271">
    <property type="term" value="P:polysaccharide biosynthetic process"/>
    <property type="evidence" value="ECO:0007669"/>
    <property type="project" value="TreeGrafter"/>
</dbReference>
<dbReference type="EMBL" id="CP024201">
    <property type="protein sequence ID" value="ATQ41156.1"/>
    <property type="molecule type" value="Genomic_DNA"/>
</dbReference>
<keyword evidence="4" id="KW-0032">Aminotransferase</keyword>
<dbReference type="GO" id="GO:0008483">
    <property type="term" value="F:transaminase activity"/>
    <property type="evidence" value="ECO:0007669"/>
    <property type="project" value="UniProtKB-KW"/>
</dbReference>
<feature type="modified residue" description="N6-(pyridoxal phosphate)lysine" evidence="2">
    <location>
        <position position="193"/>
    </location>
</feature>
<comment type="similarity">
    <text evidence="3">Belongs to the DegT/DnrJ/EryC1 family.</text>
</comment>
<dbReference type="Gene3D" id="3.40.640.10">
    <property type="entry name" value="Type I PLP-dependent aspartate aminotransferase-like (Major domain)"/>
    <property type="match status" value="1"/>
</dbReference>
<protein>
    <submittedName>
        <fullName evidence="4">Aminotransferase DegT</fullName>
    </submittedName>
</protein>
<evidence type="ECO:0000313" key="5">
    <source>
        <dbReference type="Proteomes" id="UP000228945"/>
    </source>
</evidence>
<reference evidence="4 5" key="1">
    <citation type="submission" date="2017-10" db="EMBL/GenBank/DDBJ databases">
        <title>Genome sequence of Caulobacter mirabilis FWC38.</title>
        <authorList>
            <person name="Fiebig A."/>
            <person name="Crosson S."/>
        </authorList>
    </citation>
    <scope>NUCLEOTIDE SEQUENCE [LARGE SCALE GENOMIC DNA]</scope>
    <source>
        <strain evidence="4 5">FWC 38</strain>
    </source>
</reference>
<evidence type="ECO:0000313" key="4">
    <source>
        <dbReference type="EMBL" id="ATQ41156.1"/>
    </source>
</evidence>